<protein>
    <submittedName>
        <fullName evidence="1">Uncharacterized protein</fullName>
    </submittedName>
</protein>
<gene>
    <name evidence="1" type="ORF">BDV40DRAFT_295183</name>
</gene>
<name>A0A5N6VAM1_ASPTM</name>
<keyword evidence="2" id="KW-1185">Reference proteome</keyword>
<accession>A0A5N6VAM1</accession>
<dbReference type="Proteomes" id="UP000326950">
    <property type="component" value="Unassembled WGS sequence"/>
</dbReference>
<reference evidence="1 2" key="1">
    <citation type="submission" date="2019-04" db="EMBL/GenBank/DDBJ databases">
        <title>Friends and foes A comparative genomics study of 23 Aspergillus species from section Flavi.</title>
        <authorList>
            <consortium name="DOE Joint Genome Institute"/>
            <person name="Kjaerbolling I."/>
            <person name="Vesth T."/>
            <person name="Frisvad J.C."/>
            <person name="Nybo J.L."/>
            <person name="Theobald S."/>
            <person name="Kildgaard S."/>
            <person name="Isbrandt T."/>
            <person name="Kuo A."/>
            <person name="Sato A."/>
            <person name="Lyhne E.K."/>
            <person name="Kogle M.E."/>
            <person name="Wiebenga A."/>
            <person name="Kun R.S."/>
            <person name="Lubbers R.J."/>
            <person name="Makela M.R."/>
            <person name="Barry K."/>
            <person name="Chovatia M."/>
            <person name="Clum A."/>
            <person name="Daum C."/>
            <person name="Haridas S."/>
            <person name="He G."/>
            <person name="LaButti K."/>
            <person name="Lipzen A."/>
            <person name="Mondo S."/>
            <person name="Riley R."/>
            <person name="Salamov A."/>
            <person name="Simmons B.A."/>
            <person name="Magnuson J.K."/>
            <person name="Henrissat B."/>
            <person name="Mortensen U.H."/>
            <person name="Larsen T.O."/>
            <person name="Devries R.P."/>
            <person name="Grigoriev I.V."/>
            <person name="Machida M."/>
            <person name="Baker S.E."/>
            <person name="Andersen M.R."/>
        </authorList>
    </citation>
    <scope>NUCLEOTIDE SEQUENCE [LARGE SCALE GENOMIC DNA]</scope>
    <source>
        <strain evidence="1 2">CBS 117626</strain>
    </source>
</reference>
<evidence type="ECO:0000313" key="2">
    <source>
        <dbReference type="Proteomes" id="UP000326950"/>
    </source>
</evidence>
<evidence type="ECO:0000313" key="1">
    <source>
        <dbReference type="EMBL" id="KAE8168066.1"/>
    </source>
</evidence>
<proteinExistence type="predicted"/>
<dbReference type="AlphaFoldDB" id="A0A5N6VAM1"/>
<dbReference type="OrthoDB" id="10410665at2759"/>
<dbReference type="EMBL" id="ML738587">
    <property type="protein sequence ID" value="KAE8168066.1"/>
    <property type="molecule type" value="Genomic_DNA"/>
</dbReference>
<organism evidence="1 2">
    <name type="scientific">Aspergillus tamarii</name>
    <dbReference type="NCBI Taxonomy" id="41984"/>
    <lineage>
        <taxon>Eukaryota</taxon>
        <taxon>Fungi</taxon>
        <taxon>Dikarya</taxon>
        <taxon>Ascomycota</taxon>
        <taxon>Pezizomycotina</taxon>
        <taxon>Eurotiomycetes</taxon>
        <taxon>Eurotiomycetidae</taxon>
        <taxon>Eurotiales</taxon>
        <taxon>Aspergillaceae</taxon>
        <taxon>Aspergillus</taxon>
        <taxon>Aspergillus subgen. Circumdati</taxon>
    </lineage>
</organism>
<sequence length="146" mass="16419">MPPKISYRYVYVSVEDPEHLDSNQPPKQVLDVLVQNLIAKQITHGILTVRQVAFSKSDIRIHDAGSQTATSIGDVYNSLLQEIMTLRRLESGLDRGNGHVTTSDSMWGPKADDCSYLLYVWFHPGLGMDMCWTVCNPRTRILAAEL</sequence>